<evidence type="ECO:0000313" key="10">
    <source>
        <dbReference type="EMBL" id="ABQ19375.1"/>
    </source>
</evidence>
<feature type="transmembrane region" description="Helical" evidence="7">
    <location>
        <begin position="20"/>
        <end position="39"/>
    </location>
</feature>
<feature type="transmembrane region" description="Helical" evidence="7">
    <location>
        <begin position="141"/>
        <end position="158"/>
    </location>
</feature>
<dbReference type="InterPro" id="IPR049453">
    <property type="entry name" value="Memb_transporter_dom"/>
</dbReference>
<dbReference type="InterPro" id="IPR032692">
    <property type="entry name" value="YccS_N"/>
</dbReference>
<dbReference type="EMBL" id="CP000626">
    <property type="protein sequence ID" value="ABQ19375.1"/>
    <property type="molecule type" value="Genomic_DNA"/>
</dbReference>
<keyword evidence="2" id="KW-1003">Cell membrane</keyword>
<dbReference type="Proteomes" id="UP000000249">
    <property type="component" value="Chromosome 2"/>
</dbReference>
<dbReference type="PANTHER" id="PTHR30509">
    <property type="entry name" value="P-HYDROXYBENZOIC ACID EFFLUX PUMP SUBUNIT-RELATED"/>
    <property type="match status" value="1"/>
</dbReference>
<dbReference type="KEGG" id="vco:VC0395_0657"/>
<dbReference type="InterPro" id="IPR010020">
    <property type="entry name" value="Integral_membrane_YCCS_YHJK"/>
</dbReference>
<evidence type="ECO:0000256" key="5">
    <source>
        <dbReference type="ARBA" id="ARBA00023136"/>
    </source>
</evidence>
<proteinExistence type="inferred from homology"/>
<evidence type="ECO:0000256" key="3">
    <source>
        <dbReference type="ARBA" id="ARBA00022692"/>
    </source>
</evidence>
<evidence type="ECO:0000256" key="2">
    <source>
        <dbReference type="ARBA" id="ARBA00022475"/>
    </source>
</evidence>
<dbReference type="PANTHER" id="PTHR30509:SF8">
    <property type="entry name" value="INNER MEMBRANE PROTEIN YCCS"/>
    <property type="match status" value="1"/>
</dbReference>
<reference evidence="10 11" key="1">
    <citation type="submission" date="2007-03" db="EMBL/GenBank/DDBJ databases">
        <authorList>
            <person name="Heidelberg J."/>
        </authorList>
    </citation>
    <scope>NUCLEOTIDE SEQUENCE [LARGE SCALE GENOMIC DNA]</scope>
    <source>
        <strain evidence="11">ATCC 39541 / Classical Ogawa 395 / O395</strain>
    </source>
</reference>
<dbReference type="InterPro" id="IPR010019">
    <property type="entry name" value="Integral_membrane_YccS"/>
</dbReference>
<comment type="similarity">
    <text evidence="6">Belongs to the YccS/YhfK family.</text>
</comment>
<gene>
    <name evidence="10" type="ordered locus">VC0395_0657</name>
</gene>
<dbReference type="eggNOG" id="COG1289">
    <property type="taxonomic scope" value="Bacteria"/>
</dbReference>
<evidence type="ECO:0000256" key="7">
    <source>
        <dbReference type="SAM" id="Phobius"/>
    </source>
</evidence>
<keyword evidence="3 7" id="KW-0812">Transmembrane</keyword>
<dbReference type="PATRIC" id="fig|345073.21.peg.3335"/>
<dbReference type="NCBIfam" id="TIGR01667">
    <property type="entry name" value="YCCS_YHFK"/>
    <property type="match status" value="1"/>
</dbReference>
<sequence>MCCAVPKINQLRLYWANKTVNYSVLILLTLLGVVIPAWYYQLNTWITPLILGVIAAALADRDDRFSGRLKSIILTLICFAIAAFSIEILFQTPWLFALGLFTSSFGFIMLGAMGARYASIAFASLLVAVYTMLGAHQSTNIWFQPLLLLSGSAWYYLMSMLWHAFWPMQPVQQNLANVFLQLANYLEAKSTLFHPVSNMIPQPHRIIEANLNAATVNALNQCKAVFLTRSKRGHVDSASDRFLNIYFLAQDIHERVSSSHYRYQELADHFGRSDILFRFKYLLETQAKACRDIAQSIRLGHSYQHDSASIVALDELQLSLSYLRQQERRDWKSLLGQLGYLFNNLATVEKQLNNVSNPDVAKPEEGVLDDTEAHTLGSMWQRIRANLNKDSLLFRHALRLSITLTLGYAIIQGFGIERGYWILLTTLFVCQPNYAATKQKLTARIIGTLAGLLIGVPLLTFFPSQESQLVFIVFSGVMFFAFRLNNYGYATGFITLLVLFCFNQLGEGYAVVLPRLADTLIGCALAVAAVVLILPDWQSKRLHKVMAEAIDANKQYLAQIIGQYRIGKKDSLSYRIARRHAHNQDAALSAAVTNMLAEPGRYRAAADESFRFLTLNHALLSYISALGAHRTRLDDETVHQLVLDSHRVIHQHLDLLHQQLSNHCEECDTSGIDSSGLEKRLAEWREDDEGSARMVLQQLHLIYRMLPELHMLASKFAVKVDSQSD</sequence>
<organism evidence="10 11">
    <name type="scientific">Vibrio cholerae serotype O1 (strain ATCC 39541 / Classical Ogawa 395 / O395)</name>
    <dbReference type="NCBI Taxonomy" id="345073"/>
    <lineage>
        <taxon>Bacteria</taxon>
        <taxon>Pseudomonadati</taxon>
        <taxon>Pseudomonadota</taxon>
        <taxon>Gammaproteobacteria</taxon>
        <taxon>Vibrionales</taxon>
        <taxon>Vibrionaceae</taxon>
        <taxon>Vibrio</taxon>
    </lineage>
</organism>
<dbReference type="AlphaFoldDB" id="A0A0H3AG48"/>
<dbReference type="KEGG" id="vcr:VC395_A0594"/>
<evidence type="ECO:0000256" key="6">
    <source>
        <dbReference type="ARBA" id="ARBA00043993"/>
    </source>
</evidence>
<dbReference type="Pfam" id="PF12805">
    <property type="entry name" value="FUSC-like"/>
    <property type="match status" value="1"/>
</dbReference>
<feature type="transmembrane region" description="Helical" evidence="7">
    <location>
        <begin position="45"/>
        <end position="60"/>
    </location>
</feature>
<evidence type="ECO:0000313" key="11">
    <source>
        <dbReference type="Proteomes" id="UP000000249"/>
    </source>
</evidence>
<dbReference type="Pfam" id="PF13515">
    <property type="entry name" value="FUSC_2"/>
    <property type="match status" value="1"/>
</dbReference>
<feature type="transmembrane region" description="Helical" evidence="7">
    <location>
        <begin position="512"/>
        <end position="534"/>
    </location>
</feature>
<comment type="subcellular location">
    <subcellularLocation>
        <location evidence="1">Cell membrane</location>
        <topology evidence="1">Multi-pass membrane protein</topology>
    </subcellularLocation>
</comment>
<keyword evidence="4 7" id="KW-1133">Transmembrane helix</keyword>
<evidence type="ECO:0000256" key="1">
    <source>
        <dbReference type="ARBA" id="ARBA00004651"/>
    </source>
</evidence>
<evidence type="ECO:0000259" key="8">
    <source>
        <dbReference type="Pfam" id="PF12805"/>
    </source>
</evidence>
<feature type="transmembrane region" description="Helical" evidence="7">
    <location>
        <begin position="443"/>
        <end position="462"/>
    </location>
</feature>
<feature type="domain" description="Integral membrane bound transporter" evidence="9">
    <location>
        <begin position="407"/>
        <end position="528"/>
    </location>
</feature>
<keyword evidence="5 7" id="KW-0472">Membrane</keyword>
<feature type="transmembrane region" description="Helical" evidence="7">
    <location>
        <begin position="72"/>
        <end position="88"/>
    </location>
</feature>
<evidence type="ECO:0000259" key="9">
    <source>
        <dbReference type="Pfam" id="PF13515"/>
    </source>
</evidence>
<dbReference type="GO" id="GO:0005886">
    <property type="term" value="C:plasma membrane"/>
    <property type="evidence" value="ECO:0007669"/>
    <property type="project" value="UniProtKB-SubCell"/>
</dbReference>
<evidence type="ECO:0000256" key="4">
    <source>
        <dbReference type="ARBA" id="ARBA00022989"/>
    </source>
</evidence>
<name>A0A0H3AG48_VIBC3</name>
<accession>A0A0H3AG48</accession>
<dbReference type="NCBIfam" id="TIGR01666">
    <property type="entry name" value="YCCS"/>
    <property type="match status" value="1"/>
</dbReference>
<feature type="transmembrane region" description="Helical" evidence="7">
    <location>
        <begin position="392"/>
        <end position="414"/>
    </location>
</feature>
<feature type="domain" description="Integral membrane protein YccS N-terminal" evidence="8">
    <location>
        <begin position="72"/>
        <end position="352"/>
    </location>
</feature>
<protein>
    <submittedName>
        <fullName evidence="10">Membrane protein</fullName>
    </submittedName>
</protein>